<reference evidence="1" key="2">
    <citation type="submission" date="2023-05" db="EMBL/GenBank/DDBJ databases">
        <authorList>
            <person name="Schelkunov M.I."/>
        </authorList>
    </citation>
    <scope>NUCLEOTIDE SEQUENCE</scope>
    <source>
        <strain evidence="1">Hsosn_3</strain>
        <tissue evidence="1">Leaf</tissue>
    </source>
</reference>
<name>A0AAD8JC98_9APIA</name>
<dbReference type="Gene3D" id="2.120.10.80">
    <property type="entry name" value="Kelch-type beta propeller"/>
    <property type="match status" value="1"/>
</dbReference>
<dbReference type="EMBL" id="JAUIZM010000002">
    <property type="protein sequence ID" value="KAK1400001.1"/>
    <property type="molecule type" value="Genomic_DNA"/>
</dbReference>
<keyword evidence="2" id="KW-1185">Reference proteome</keyword>
<reference evidence="1" key="1">
    <citation type="submission" date="2023-02" db="EMBL/GenBank/DDBJ databases">
        <title>Genome of toxic invasive species Heracleum sosnowskyi carries increased number of genes despite the absence of recent whole-genome duplications.</title>
        <authorList>
            <person name="Schelkunov M."/>
            <person name="Shtratnikova V."/>
            <person name="Makarenko M."/>
            <person name="Klepikova A."/>
            <person name="Omelchenko D."/>
            <person name="Novikova G."/>
            <person name="Obukhova E."/>
            <person name="Bogdanov V."/>
            <person name="Penin A."/>
            <person name="Logacheva M."/>
        </authorList>
    </citation>
    <scope>NUCLEOTIDE SEQUENCE</scope>
    <source>
        <strain evidence="1">Hsosn_3</strain>
        <tissue evidence="1">Leaf</tissue>
    </source>
</reference>
<proteinExistence type="predicted"/>
<protein>
    <submittedName>
        <fullName evidence="1">Uncharacterized protein</fullName>
    </submittedName>
</protein>
<dbReference type="AlphaFoldDB" id="A0AAD8JC98"/>
<organism evidence="1 2">
    <name type="scientific">Heracleum sosnowskyi</name>
    <dbReference type="NCBI Taxonomy" id="360622"/>
    <lineage>
        <taxon>Eukaryota</taxon>
        <taxon>Viridiplantae</taxon>
        <taxon>Streptophyta</taxon>
        <taxon>Embryophyta</taxon>
        <taxon>Tracheophyta</taxon>
        <taxon>Spermatophyta</taxon>
        <taxon>Magnoliopsida</taxon>
        <taxon>eudicotyledons</taxon>
        <taxon>Gunneridae</taxon>
        <taxon>Pentapetalae</taxon>
        <taxon>asterids</taxon>
        <taxon>campanulids</taxon>
        <taxon>Apiales</taxon>
        <taxon>Apiaceae</taxon>
        <taxon>Apioideae</taxon>
        <taxon>apioid superclade</taxon>
        <taxon>Tordylieae</taxon>
        <taxon>Tordyliinae</taxon>
        <taxon>Heracleum</taxon>
    </lineage>
</organism>
<dbReference type="SUPFAM" id="SSF117281">
    <property type="entry name" value="Kelch motif"/>
    <property type="match status" value="1"/>
</dbReference>
<accession>A0AAD8JC98</accession>
<evidence type="ECO:0000313" key="1">
    <source>
        <dbReference type="EMBL" id="KAK1400001.1"/>
    </source>
</evidence>
<evidence type="ECO:0000313" key="2">
    <source>
        <dbReference type="Proteomes" id="UP001237642"/>
    </source>
</evidence>
<gene>
    <name evidence="1" type="ORF">POM88_009864</name>
</gene>
<comment type="caution">
    <text evidence="1">The sequence shown here is derived from an EMBL/GenBank/DDBJ whole genome shotgun (WGS) entry which is preliminary data.</text>
</comment>
<dbReference type="InterPro" id="IPR015915">
    <property type="entry name" value="Kelch-typ_b-propeller"/>
</dbReference>
<dbReference type="Proteomes" id="UP001237642">
    <property type="component" value="Unassembled WGS sequence"/>
</dbReference>
<sequence>MPCFCIMRNLWLRGRNRPIRKIKLANAACWTTTFKKFEKLCGIVLLYQTGEIEVRALSDLELKPHQTEPCSSLLVVILKRELGSWFAALIVSIYRRLLCEMAEKEMHFCFEAKDEQDKHVYVIYTAKASDRWTKSDSPLHFTKQVVITTGVPSMGCGVFDSKLVLAGGSVKSQQHGYMNVKAKGVITYDLTTKQLSDTEIPTMPGGKLRPLLFQLDNKLYALDTSRNPDENFGAFEVYYPKQHRWHQLHELYYHRYGPHSAGQLADPQSKGISFFSWFVFGHYVYLSLPKDSVSYLHHAKNKNRYFHCLGGESLPFPGMGITYWQHDFQEDVVLITFSKGGLVEGRRLRFPFYKFHDEPAVGILDTKIYSQHDGDLTGCFTEFGNGNFCVTAFDNVDIYVHMFKISRPKCRNGKDLSIRLIDHSMHRYKYTDFSEAGHTSFSFVGCFSPSPPAGWSKENIEAKIYSSQFPHDKFVEEEDDVPGTECDYGMVEEFVDSDN</sequence>